<evidence type="ECO:0000313" key="3">
    <source>
        <dbReference type="RefSeq" id="XP_006825701.1"/>
    </source>
</evidence>
<dbReference type="InterPro" id="IPR043502">
    <property type="entry name" value="DNA/RNA_pol_sf"/>
</dbReference>
<dbReference type="Pfam" id="PF05585">
    <property type="entry name" value="DUF1758"/>
    <property type="match status" value="1"/>
</dbReference>
<feature type="domain" description="DUF1758" evidence="1">
    <location>
        <begin position="348"/>
        <end position="492"/>
    </location>
</feature>
<keyword evidence="2" id="KW-1185">Reference proteome</keyword>
<sequence>MQYSVINSSNTQPHPTRKTVALPKIELQTFSGNVLEWASFFDIFKSSIHSDTTLDNIQKFVYLRSMLKDEAARTVGGLTLTDANYSHAIELLEERYGQKHQIIDAHMTALWNLSKPVDDANSLRHFYDSLESHVRGLQSLGKDELTYGELLVPMIREKLPPSIRKQIARDHGSSAWTLPDLRKAILREIDTLQAGKPIDGLFTMNDTLQPELTAAFHTTAQSTKKRPQTCPFCKGTHFASNCTIITDTRKRLDIVKKDRLCFNCFGKHRVSECKSKYSCRVCKKRHHTALHYDANKPERSSTSSTTTSEITVTLTKANPLLNKKTAIGPVLLKTALVPISAGNGNPIRAVVLFDEGANMTFTTEKFARELSAKTTRREHIKLSTFGDKTSNVRAMAFTELTAHELNGNTSTIDAMIIPEISSDLTNHISQEIHNMSHLKGLHFAHPVSDDEKLPIDILIGADQYWNYVGSQVISGMVGPTAVSSKFGYLLSGPSGTTNTVDSNVRMLHVISTPDNYVTKNTIVTENGREIVDNVDIQYTSRGDDAKVQNVWDLELIGIKESPETDKRMSYESYKDTHLRVDQGKYVARLPWKEDHPPLPTNYSVTVNRTRNMIRRLTPDVIKKYDDIIAEQRRRDFIEEVNEDDTSIGHYLPHRAIKKDSATTPIRIVYDCSCSQGASFPNLNDCLQTGPSLINLPDLPAILLRFRSNNIALTSDIEKAFLNVRLEEDERKFTKFLWLLDASDPE</sequence>
<dbReference type="Proteomes" id="UP000694865">
    <property type="component" value="Unplaced"/>
</dbReference>
<gene>
    <name evidence="3" type="primary">LOC102808861</name>
</gene>
<dbReference type="InterPro" id="IPR005312">
    <property type="entry name" value="DUF1759"/>
</dbReference>
<protein>
    <submittedName>
        <fullName evidence="3">Uncharacterized protein LOC102808861</fullName>
    </submittedName>
</protein>
<evidence type="ECO:0000259" key="1">
    <source>
        <dbReference type="Pfam" id="PF05585"/>
    </source>
</evidence>
<dbReference type="PANTHER" id="PTHR47331">
    <property type="entry name" value="PHD-TYPE DOMAIN-CONTAINING PROTEIN"/>
    <property type="match status" value="1"/>
</dbReference>
<name>A0ABM0N0B0_SACKO</name>
<dbReference type="Pfam" id="PF03564">
    <property type="entry name" value="DUF1759"/>
    <property type="match status" value="1"/>
</dbReference>
<accession>A0ABM0N0B0</accession>
<reference evidence="3" key="1">
    <citation type="submission" date="2025-08" db="UniProtKB">
        <authorList>
            <consortium name="RefSeq"/>
        </authorList>
    </citation>
    <scope>IDENTIFICATION</scope>
    <source>
        <tissue evidence="3">Testes</tissue>
    </source>
</reference>
<feature type="non-terminal residue" evidence="3">
    <location>
        <position position="745"/>
    </location>
</feature>
<dbReference type="RefSeq" id="XP_006825701.1">
    <property type="nucleotide sequence ID" value="XM_006825638.1"/>
</dbReference>
<evidence type="ECO:0000313" key="2">
    <source>
        <dbReference type="Proteomes" id="UP000694865"/>
    </source>
</evidence>
<proteinExistence type="predicted"/>
<dbReference type="PANTHER" id="PTHR47331:SF5">
    <property type="entry name" value="RIBONUCLEASE H"/>
    <property type="match status" value="1"/>
</dbReference>
<dbReference type="SUPFAM" id="SSF56672">
    <property type="entry name" value="DNA/RNA polymerases"/>
    <property type="match status" value="1"/>
</dbReference>
<organism evidence="2 3">
    <name type="scientific">Saccoglossus kowalevskii</name>
    <name type="common">Acorn worm</name>
    <dbReference type="NCBI Taxonomy" id="10224"/>
    <lineage>
        <taxon>Eukaryota</taxon>
        <taxon>Metazoa</taxon>
        <taxon>Hemichordata</taxon>
        <taxon>Enteropneusta</taxon>
        <taxon>Harrimaniidae</taxon>
        <taxon>Saccoglossus</taxon>
    </lineage>
</organism>
<dbReference type="InterPro" id="IPR008737">
    <property type="entry name" value="DUF1758"/>
</dbReference>
<dbReference type="GeneID" id="102808861"/>